<feature type="compositionally biased region" description="Low complexity" evidence="3">
    <location>
        <begin position="408"/>
        <end position="425"/>
    </location>
</feature>
<feature type="compositionally biased region" description="Acidic residues" evidence="3">
    <location>
        <begin position="196"/>
        <end position="206"/>
    </location>
</feature>
<dbReference type="SMART" id="SM00160">
    <property type="entry name" value="RanBD"/>
    <property type="match status" value="1"/>
</dbReference>
<feature type="compositionally biased region" description="Acidic residues" evidence="3">
    <location>
        <begin position="587"/>
        <end position="597"/>
    </location>
</feature>
<dbReference type="Proteomes" id="UP000813824">
    <property type="component" value="Unassembled WGS sequence"/>
</dbReference>
<feature type="compositionally biased region" description="Basic and acidic residues" evidence="3">
    <location>
        <begin position="604"/>
        <end position="613"/>
    </location>
</feature>
<feature type="region of interest" description="Disordered" evidence="3">
    <location>
        <begin position="375"/>
        <end position="628"/>
    </location>
</feature>
<name>A0A8K0UI55_9AGAR</name>
<evidence type="ECO:0000259" key="4">
    <source>
        <dbReference type="PROSITE" id="PS50196"/>
    </source>
</evidence>
<dbReference type="Gene3D" id="2.30.29.30">
    <property type="entry name" value="Pleckstrin-homology domain (PH domain)/Phosphotyrosine-binding domain (PTB)"/>
    <property type="match status" value="1"/>
</dbReference>
<feature type="compositionally biased region" description="Low complexity" evidence="3">
    <location>
        <begin position="521"/>
        <end position="562"/>
    </location>
</feature>
<dbReference type="OrthoDB" id="185618at2759"/>
<feature type="compositionally biased region" description="Basic and acidic residues" evidence="3">
    <location>
        <begin position="55"/>
        <end position="68"/>
    </location>
</feature>
<protein>
    <recommendedName>
        <fullName evidence="4">RanBD1 domain-containing protein</fullName>
    </recommendedName>
</protein>
<sequence length="751" mass="78144">MAPSPSEHPVHPEESILDADGQPEVEEETQTVEEVPGSELGDSGLATPPLDMDVEAAKVSRKREREVSLEPSTPQATTVDIDAPSSAQRDRDRRAPAKKNRTSAQLDSTAEQDEEDQDALILDASGLTSRSTPPRTAPPGSPTLVNGDTATSLAAEVSASPPHETKVRLISRGVKDLNWKSLGGASATLAFGGSEQNEEMDHEDESLSQRNASAESIPIPLGANPPVVDDEPAGADEHGGGADPAEAPSSSEAAQLGPASGSSSQGRSPVPFPLTGASNPSPPPSPPSSGSSRVATLLPSALEDDYKSGQKRKLGDRTVSERHIPGDIGERKGKRISPPPSVDETEEHVEEQKKPEPVKPKATGFMAYASTSSPFASVKGPSVFSSGSSTLSQSKAITSWSPSSGDNSPPTSASPFSFTPSSSPSKAPPPSLTATPASTTSPSTTNTPTLVSPTPHPPQKRTGFEAFASSSSPFASAAKRPKSPPPNAASTSTPGHSGVGLGFGFGHLSKGTKRQGSPARTSVFGSSSSTNSAFSAYASTGSPFRSAFGAASSSGSNTFGSALDPPARNGSPVNGGAPRAAVFGGEGDSDEKDQDEGESSKVSFGERLRAGKDADEDDGDEATGTPKVELTEQEVVTGEEDEESVYQTRGKLYALSTQNQWKEKGTGTLKLSVRRVDGSGARLIMRKEAVYTVLLNATLFKGMRCFIAQDPRYLRFSVLENGATVHYNLRVSNAKIAEDLLEEINAHIPLD</sequence>
<dbReference type="PROSITE" id="PS50196">
    <property type="entry name" value="RANBD1"/>
    <property type="match status" value="1"/>
</dbReference>
<dbReference type="GO" id="GO:0005634">
    <property type="term" value="C:nucleus"/>
    <property type="evidence" value="ECO:0007669"/>
    <property type="project" value="UniProtKB-SubCell"/>
</dbReference>
<feature type="domain" description="RanBD1" evidence="4">
    <location>
        <begin position="623"/>
        <end position="704"/>
    </location>
</feature>
<feature type="compositionally biased region" description="Low complexity" evidence="3">
    <location>
        <begin position="432"/>
        <end position="453"/>
    </location>
</feature>
<evidence type="ECO:0000256" key="2">
    <source>
        <dbReference type="ARBA" id="ARBA00023242"/>
    </source>
</evidence>
<dbReference type="PANTHER" id="PTHR23138:SF142">
    <property type="entry name" value="RAN-BINDING PROTEIN 3B-RELATED"/>
    <property type="match status" value="1"/>
</dbReference>
<comment type="caution">
    <text evidence="5">The sequence shown here is derived from an EMBL/GenBank/DDBJ whole genome shotgun (WGS) entry which is preliminary data.</text>
</comment>
<feature type="compositionally biased region" description="Low complexity" evidence="3">
    <location>
        <begin position="466"/>
        <end position="478"/>
    </location>
</feature>
<dbReference type="Pfam" id="PF00638">
    <property type="entry name" value="Ran_BP1"/>
    <property type="match status" value="1"/>
</dbReference>
<feature type="compositionally biased region" description="Basic and acidic residues" evidence="3">
    <location>
        <begin position="304"/>
        <end position="331"/>
    </location>
</feature>
<feature type="compositionally biased region" description="Polar residues" evidence="3">
    <location>
        <begin position="383"/>
        <end position="407"/>
    </location>
</feature>
<gene>
    <name evidence="5" type="ORF">BXZ70DRAFT_473474</name>
</gene>
<dbReference type="AlphaFoldDB" id="A0A8K0UI55"/>
<keyword evidence="6" id="KW-1185">Reference proteome</keyword>
<dbReference type="InterPro" id="IPR000156">
    <property type="entry name" value="Ran_bind_dom"/>
</dbReference>
<comment type="subcellular location">
    <subcellularLocation>
        <location evidence="1">Nucleus</location>
    </subcellularLocation>
</comment>
<keyword evidence="2" id="KW-0539">Nucleus</keyword>
<dbReference type="InterPro" id="IPR045255">
    <property type="entry name" value="RanBP1-like"/>
</dbReference>
<dbReference type="PANTHER" id="PTHR23138">
    <property type="entry name" value="RAN BINDING PROTEIN"/>
    <property type="match status" value="1"/>
</dbReference>
<evidence type="ECO:0000256" key="3">
    <source>
        <dbReference type="SAM" id="MobiDB-lite"/>
    </source>
</evidence>
<evidence type="ECO:0000313" key="6">
    <source>
        <dbReference type="Proteomes" id="UP000813824"/>
    </source>
</evidence>
<feature type="region of interest" description="Disordered" evidence="3">
    <location>
        <begin position="190"/>
        <end position="362"/>
    </location>
</feature>
<feature type="compositionally biased region" description="Acidic residues" evidence="3">
    <location>
        <begin position="15"/>
        <end position="31"/>
    </location>
</feature>
<dbReference type="InterPro" id="IPR011993">
    <property type="entry name" value="PH-like_dom_sf"/>
</dbReference>
<reference evidence="5" key="1">
    <citation type="journal article" date="2021" name="New Phytol.">
        <title>Evolutionary innovations through gain and loss of genes in the ectomycorrhizal Boletales.</title>
        <authorList>
            <person name="Wu G."/>
            <person name="Miyauchi S."/>
            <person name="Morin E."/>
            <person name="Kuo A."/>
            <person name="Drula E."/>
            <person name="Varga T."/>
            <person name="Kohler A."/>
            <person name="Feng B."/>
            <person name="Cao Y."/>
            <person name="Lipzen A."/>
            <person name="Daum C."/>
            <person name="Hundley H."/>
            <person name="Pangilinan J."/>
            <person name="Johnson J."/>
            <person name="Barry K."/>
            <person name="LaButti K."/>
            <person name="Ng V."/>
            <person name="Ahrendt S."/>
            <person name="Min B."/>
            <person name="Choi I.G."/>
            <person name="Park H."/>
            <person name="Plett J.M."/>
            <person name="Magnuson J."/>
            <person name="Spatafora J.W."/>
            <person name="Nagy L.G."/>
            <person name="Henrissat B."/>
            <person name="Grigoriev I.V."/>
            <person name="Yang Z.L."/>
            <person name="Xu J."/>
            <person name="Martin F.M."/>
        </authorList>
    </citation>
    <scope>NUCLEOTIDE SEQUENCE</scope>
    <source>
        <strain evidence="5">KKN 215</strain>
    </source>
</reference>
<dbReference type="EMBL" id="JAEVFJ010000035">
    <property type="protein sequence ID" value="KAH8091646.1"/>
    <property type="molecule type" value="Genomic_DNA"/>
</dbReference>
<feature type="compositionally biased region" description="Basic and acidic residues" evidence="3">
    <location>
        <begin position="350"/>
        <end position="359"/>
    </location>
</feature>
<evidence type="ECO:0000313" key="5">
    <source>
        <dbReference type="EMBL" id="KAH8091646.1"/>
    </source>
</evidence>
<feature type="region of interest" description="Disordered" evidence="3">
    <location>
        <begin position="1"/>
        <end position="164"/>
    </location>
</feature>
<accession>A0A8K0UI55</accession>
<feature type="compositionally biased region" description="Low complexity" evidence="3">
    <location>
        <begin position="243"/>
        <end position="254"/>
    </location>
</feature>
<dbReference type="SUPFAM" id="SSF50729">
    <property type="entry name" value="PH domain-like"/>
    <property type="match status" value="1"/>
</dbReference>
<proteinExistence type="predicted"/>
<evidence type="ECO:0000256" key="1">
    <source>
        <dbReference type="ARBA" id="ARBA00004123"/>
    </source>
</evidence>
<organism evidence="5 6">
    <name type="scientific">Cristinia sonorae</name>
    <dbReference type="NCBI Taxonomy" id="1940300"/>
    <lineage>
        <taxon>Eukaryota</taxon>
        <taxon>Fungi</taxon>
        <taxon>Dikarya</taxon>
        <taxon>Basidiomycota</taxon>
        <taxon>Agaricomycotina</taxon>
        <taxon>Agaricomycetes</taxon>
        <taxon>Agaricomycetidae</taxon>
        <taxon>Agaricales</taxon>
        <taxon>Pleurotineae</taxon>
        <taxon>Stephanosporaceae</taxon>
        <taxon>Cristinia</taxon>
    </lineage>
</organism>